<evidence type="ECO:0000259" key="11">
    <source>
        <dbReference type="PROSITE" id="PS50928"/>
    </source>
</evidence>
<dbReference type="PROSITE" id="PS50928">
    <property type="entry name" value="ABC_TM1"/>
    <property type="match status" value="1"/>
</dbReference>
<gene>
    <name evidence="12" type="ORF">HA49_02150</name>
</gene>
<dbReference type="Pfam" id="PF00528">
    <property type="entry name" value="BPD_transp_1"/>
    <property type="match status" value="1"/>
</dbReference>
<protein>
    <submittedName>
        <fullName evidence="12">ABC transporter permease</fullName>
    </submittedName>
</protein>
<dbReference type="InterPro" id="IPR000515">
    <property type="entry name" value="MetI-like"/>
</dbReference>
<dbReference type="GO" id="GO:0015184">
    <property type="term" value="F:L-cystine transmembrane transporter activity"/>
    <property type="evidence" value="ECO:0007669"/>
    <property type="project" value="TreeGrafter"/>
</dbReference>
<evidence type="ECO:0000256" key="9">
    <source>
        <dbReference type="ARBA" id="ARBA00023136"/>
    </source>
</evidence>
<feature type="transmembrane region" description="Helical" evidence="10">
    <location>
        <begin position="81"/>
        <end position="100"/>
    </location>
</feature>
<comment type="caution">
    <text evidence="12">The sequence shown here is derived from an EMBL/GenBank/DDBJ whole genome shotgun (WGS) entry which is preliminary data.</text>
</comment>
<evidence type="ECO:0000313" key="13">
    <source>
        <dbReference type="Proteomes" id="UP000029577"/>
    </source>
</evidence>
<evidence type="ECO:0000256" key="3">
    <source>
        <dbReference type="ARBA" id="ARBA00022448"/>
    </source>
</evidence>
<proteinExistence type="inferred from homology"/>
<keyword evidence="9 10" id="KW-0472">Membrane</keyword>
<feature type="transmembrane region" description="Helical" evidence="10">
    <location>
        <begin position="192"/>
        <end position="213"/>
    </location>
</feature>
<evidence type="ECO:0000313" key="12">
    <source>
        <dbReference type="EMBL" id="KGD79410.1"/>
    </source>
</evidence>
<evidence type="ECO:0000256" key="10">
    <source>
        <dbReference type="RuleBase" id="RU363032"/>
    </source>
</evidence>
<dbReference type="AlphaFoldDB" id="A0A095VXC1"/>
<dbReference type="Gene3D" id="1.10.3720.10">
    <property type="entry name" value="MetI-like"/>
    <property type="match status" value="1"/>
</dbReference>
<evidence type="ECO:0000256" key="7">
    <source>
        <dbReference type="ARBA" id="ARBA00022970"/>
    </source>
</evidence>
<dbReference type="PANTHER" id="PTHR30614">
    <property type="entry name" value="MEMBRANE COMPONENT OF AMINO ACID ABC TRANSPORTER"/>
    <property type="match status" value="1"/>
</dbReference>
<feature type="transmembrane region" description="Helical" evidence="10">
    <location>
        <begin position="50"/>
        <end position="75"/>
    </location>
</feature>
<dbReference type="eggNOG" id="COG0765">
    <property type="taxonomic scope" value="Bacteria"/>
</dbReference>
<evidence type="ECO:0000256" key="1">
    <source>
        <dbReference type="ARBA" id="ARBA00004429"/>
    </source>
</evidence>
<dbReference type="GO" id="GO:0043190">
    <property type="term" value="C:ATP-binding cassette (ABC) transporter complex"/>
    <property type="evidence" value="ECO:0007669"/>
    <property type="project" value="InterPro"/>
</dbReference>
<dbReference type="STRING" id="642227.HA49_02150"/>
<name>A0A095VXC1_9GAMM</name>
<keyword evidence="13" id="KW-1185">Reference proteome</keyword>
<dbReference type="EMBL" id="JPKR02000005">
    <property type="protein sequence ID" value="KGD79410.1"/>
    <property type="molecule type" value="Genomic_DNA"/>
</dbReference>
<evidence type="ECO:0000256" key="5">
    <source>
        <dbReference type="ARBA" id="ARBA00022519"/>
    </source>
</evidence>
<dbReference type="InterPro" id="IPR035906">
    <property type="entry name" value="MetI-like_sf"/>
</dbReference>
<dbReference type="InterPro" id="IPR043429">
    <property type="entry name" value="ArtM/GltK/GlnP/TcyL/YhdX-like"/>
</dbReference>
<organism evidence="12 13">
    <name type="scientific">Tatumella morbirosei</name>
    <dbReference type="NCBI Taxonomy" id="642227"/>
    <lineage>
        <taxon>Bacteria</taxon>
        <taxon>Pseudomonadati</taxon>
        <taxon>Pseudomonadota</taxon>
        <taxon>Gammaproteobacteria</taxon>
        <taxon>Enterobacterales</taxon>
        <taxon>Erwiniaceae</taxon>
        <taxon>Tatumella</taxon>
    </lineage>
</organism>
<accession>A0A095VXC1</accession>
<dbReference type="InterPro" id="IPR010065">
    <property type="entry name" value="AA_ABC_transptr_permease_3TM"/>
</dbReference>
<evidence type="ECO:0000256" key="6">
    <source>
        <dbReference type="ARBA" id="ARBA00022692"/>
    </source>
</evidence>
<keyword evidence="7" id="KW-0029">Amino-acid transport</keyword>
<keyword evidence="5" id="KW-0997">Cell inner membrane</keyword>
<dbReference type="RefSeq" id="WP_038016276.1">
    <property type="nucleotide sequence ID" value="NZ_JPKR02000005.1"/>
</dbReference>
<dbReference type="NCBIfam" id="TIGR01726">
    <property type="entry name" value="HEQRo_perm_3TM"/>
    <property type="match status" value="1"/>
</dbReference>
<sequence>MHLDFHYLINIIPQLLKYLPIVLFIAFCSFFFAVVIGIIFSIIIERKIPVIYYITLVLVSFFRGVPSLVQIFILYFGLPQLVPALSSINAMTAVIMALSIRNAAYLSEVFRSALISVDPGQYEAALSVSMTRRQAYWKVIFPQAARIAIPPSGTFLIMILKDTSLAFTIGVVDMFAQAKLMAAASYNFLESYLAIGLIYWVLTVVISLLQSVLEKYISRPYRRV</sequence>
<evidence type="ECO:0000256" key="8">
    <source>
        <dbReference type="ARBA" id="ARBA00022989"/>
    </source>
</evidence>
<dbReference type="SUPFAM" id="SSF161098">
    <property type="entry name" value="MetI-like"/>
    <property type="match status" value="1"/>
</dbReference>
<dbReference type="CDD" id="cd06261">
    <property type="entry name" value="TM_PBP2"/>
    <property type="match status" value="1"/>
</dbReference>
<keyword evidence="6 10" id="KW-0812">Transmembrane</keyword>
<evidence type="ECO:0000256" key="4">
    <source>
        <dbReference type="ARBA" id="ARBA00022475"/>
    </source>
</evidence>
<dbReference type="OrthoDB" id="9787841at2"/>
<evidence type="ECO:0000256" key="2">
    <source>
        <dbReference type="ARBA" id="ARBA00010072"/>
    </source>
</evidence>
<keyword evidence="4" id="KW-1003">Cell membrane</keyword>
<dbReference type="PANTHER" id="PTHR30614:SF0">
    <property type="entry name" value="L-CYSTINE TRANSPORT SYSTEM PERMEASE PROTEIN TCYL"/>
    <property type="match status" value="1"/>
</dbReference>
<keyword evidence="8 10" id="KW-1133">Transmembrane helix</keyword>
<comment type="similarity">
    <text evidence="2">Belongs to the binding-protein-dependent transport system permease family. HisMQ subfamily.</text>
</comment>
<feature type="transmembrane region" description="Helical" evidence="10">
    <location>
        <begin position="165"/>
        <end position="186"/>
    </location>
</feature>
<keyword evidence="3 10" id="KW-0813">Transport</keyword>
<reference evidence="12" key="1">
    <citation type="submission" date="2014-12" db="EMBL/GenBank/DDBJ databases">
        <title>The draft genome of the Tatumella morbirosei type strain, LMG23360T isolated from pineapple rot.</title>
        <authorList>
            <person name="Smits T.H."/>
            <person name="Palmer M."/>
            <person name="Venter S.N."/>
            <person name="Duffy B."/>
            <person name="Steenkamp E.T."/>
            <person name="Chan W.Y."/>
            <person name="Coutinho T.A."/>
            <person name="Coetzee M.P."/>
            <person name="De Maayer P."/>
        </authorList>
    </citation>
    <scope>NUCLEOTIDE SEQUENCE [LARGE SCALE GENOMIC DNA]</scope>
    <source>
        <strain evidence="12">LMG 23360</strain>
    </source>
</reference>
<feature type="domain" description="ABC transmembrane type-1" evidence="11">
    <location>
        <begin position="19"/>
        <end position="210"/>
    </location>
</feature>
<dbReference type="Proteomes" id="UP000029577">
    <property type="component" value="Unassembled WGS sequence"/>
</dbReference>
<comment type="subcellular location">
    <subcellularLocation>
        <location evidence="1">Cell inner membrane</location>
        <topology evidence="1">Multi-pass membrane protein</topology>
    </subcellularLocation>
    <subcellularLocation>
        <location evidence="10">Cell membrane</location>
        <topology evidence="10">Multi-pass membrane protein</topology>
    </subcellularLocation>
</comment>
<feature type="transmembrane region" description="Helical" evidence="10">
    <location>
        <begin position="20"/>
        <end position="43"/>
    </location>
</feature>